<dbReference type="Proteomes" id="UP001528912">
    <property type="component" value="Unassembled WGS sequence"/>
</dbReference>
<dbReference type="CDD" id="cd06173">
    <property type="entry name" value="MFS_MefA_like"/>
    <property type="match status" value="1"/>
</dbReference>
<dbReference type="PANTHER" id="PTHR23513">
    <property type="entry name" value="INTEGRAL MEMBRANE EFFLUX PROTEIN-RELATED"/>
    <property type="match status" value="1"/>
</dbReference>
<keyword evidence="11" id="KW-1185">Reference proteome</keyword>
<dbReference type="InterPro" id="IPR036259">
    <property type="entry name" value="MFS_trans_sf"/>
</dbReference>
<keyword evidence="3" id="KW-1003">Cell membrane</keyword>
<feature type="transmembrane region" description="Helical" evidence="8">
    <location>
        <begin position="272"/>
        <end position="291"/>
    </location>
</feature>
<feature type="transmembrane region" description="Helical" evidence="8">
    <location>
        <begin position="298"/>
        <end position="318"/>
    </location>
</feature>
<name>A0ABT6C2V9_9MICO</name>
<evidence type="ECO:0000256" key="3">
    <source>
        <dbReference type="ARBA" id="ARBA00022475"/>
    </source>
</evidence>
<dbReference type="Gene3D" id="1.20.1250.20">
    <property type="entry name" value="MFS general substrate transporter like domains"/>
    <property type="match status" value="1"/>
</dbReference>
<dbReference type="PANTHER" id="PTHR23513:SF6">
    <property type="entry name" value="MAJOR FACILITATOR SUPERFAMILY ASSOCIATED DOMAIN-CONTAINING PROTEIN"/>
    <property type="match status" value="1"/>
</dbReference>
<dbReference type="InterPro" id="IPR020846">
    <property type="entry name" value="MFS_dom"/>
</dbReference>
<feature type="transmembrane region" description="Helical" evidence="8">
    <location>
        <begin position="88"/>
        <end position="110"/>
    </location>
</feature>
<feature type="compositionally biased region" description="Basic and acidic residues" evidence="7">
    <location>
        <begin position="446"/>
        <end position="459"/>
    </location>
</feature>
<sequence>MRSSDDSAGRRLWALPAWRYAFPAAVVSRLGDLVFDLTVVLWISTDIARGETWAPAAVGGVLIAAALPVLLVGPIAGVYADRTDRQRLLVRSNTVQALAIASLVLIPLLGDRISRPFAMVWIYAAIVVTNAAGQFFTQARNVMIAKTIPDDLRTSAYSRQGSANSLLAIAGPPLAAPLFLALGATAALTVNALSFVLSSFLLGRFTWSSAPEERASGQSFWTSLSHGVRTVTRYRMLGAVAFALTVITFATGMINVLEVFFVTDVLHERAELLGWLLMSFAIGTLVGTLLAPRLERHIGPATIFVWSFLLVGACVVVYSRMTSFAPAVVLFFLLAMPLGAANTVLMPMVMRSIPSELLGRATVVITVFPTVASLTSMAITSWVVSTAMRDLDVTVGGLHFGPIDTVFTISGLLMIGTGLLVWRPVTTASRLTADEVAQAEASSSGARREPPEGTMRAEARPGSATSRLPGRNSRTAS</sequence>
<accession>A0ABT6C2V9</accession>
<dbReference type="EMBL" id="JAROAV010000008">
    <property type="protein sequence ID" value="MDF8263005.1"/>
    <property type="molecule type" value="Genomic_DNA"/>
</dbReference>
<keyword evidence="5 8" id="KW-1133">Transmembrane helix</keyword>
<evidence type="ECO:0000313" key="11">
    <source>
        <dbReference type="Proteomes" id="UP001528912"/>
    </source>
</evidence>
<feature type="region of interest" description="Disordered" evidence="7">
    <location>
        <begin position="436"/>
        <end position="477"/>
    </location>
</feature>
<evidence type="ECO:0000256" key="6">
    <source>
        <dbReference type="ARBA" id="ARBA00023136"/>
    </source>
</evidence>
<evidence type="ECO:0000256" key="4">
    <source>
        <dbReference type="ARBA" id="ARBA00022692"/>
    </source>
</evidence>
<keyword evidence="4 8" id="KW-0812">Transmembrane</keyword>
<feature type="transmembrane region" description="Helical" evidence="8">
    <location>
        <begin position="236"/>
        <end position="260"/>
    </location>
</feature>
<feature type="transmembrane region" description="Helical" evidence="8">
    <location>
        <begin position="20"/>
        <end position="44"/>
    </location>
</feature>
<feature type="transmembrane region" description="Helical" evidence="8">
    <location>
        <begin position="403"/>
        <end position="422"/>
    </location>
</feature>
<comment type="subcellular location">
    <subcellularLocation>
        <location evidence="1">Cell membrane</location>
        <topology evidence="1">Multi-pass membrane protein</topology>
    </subcellularLocation>
</comment>
<comment type="caution">
    <text evidence="10">The sequence shown here is derived from an EMBL/GenBank/DDBJ whole genome shotgun (WGS) entry which is preliminary data.</text>
</comment>
<evidence type="ECO:0000256" key="8">
    <source>
        <dbReference type="SAM" id="Phobius"/>
    </source>
</evidence>
<feature type="transmembrane region" description="Helical" evidence="8">
    <location>
        <begin position="324"/>
        <end position="345"/>
    </location>
</feature>
<feature type="transmembrane region" description="Helical" evidence="8">
    <location>
        <begin position="56"/>
        <end position="76"/>
    </location>
</feature>
<reference evidence="10 11" key="1">
    <citation type="submission" date="2023-03" db="EMBL/GenBank/DDBJ databases">
        <title>YIM 133296 draft genome.</title>
        <authorList>
            <person name="Xiong L."/>
        </authorList>
    </citation>
    <scope>NUCLEOTIDE SEQUENCE [LARGE SCALE GENOMIC DNA]</scope>
    <source>
        <strain evidence="10 11">YIM 133296</strain>
    </source>
</reference>
<evidence type="ECO:0000256" key="2">
    <source>
        <dbReference type="ARBA" id="ARBA00022448"/>
    </source>
</evidence>
<dbReference type="Pfam" id="PF05977">
    <property type="entry name" value="MFS_3"/>
    <property type="match status" value="1"/>
</dbReference>
<feature type="transmembrane region" description="Helical" evidence="8">
    <location>
        <begin position="357"/>
        <end position="383"/>
    </location>
</feature>
<dbReference type="SUPFAM" id="SSF103473">
    <property type="entry name" value="MFS general substrate transporter"/>
    <property type="match status" value="1"/>
</dbReference>
<evidence type="ECO:0000313" key="10">
    <source>
        <dbReference type="EMBL" id="MDF8263005.1"/>
    </source>
</evidence>
<evidence type="ECO:0000259" key="9">
    <source>
        <dbReference type="PROSITE" id="PS50850"/>
    </source>
</evidence>
<feature type="transmembrane region" description="Helical" evidence="8">
    <location>
        <begin position="117"/>
        <end position="136"/>
    </location>
</feature>
<dbReference type="RefSeq" id="WP_275239641.1">
    <property type="nucleotide sequence ID" value="NZ_JARFJC010000043.1"/>
</dbReference>
<keyword evidence="2" id="KW-0813">Transport</keyword>
<dbReference type="InterPro" id="IPR010290">
    <property type="entry name" value="TM_effector"/>
</dbReference>
<keyword evidence="6 8" id="KW-0472">Membrane</keyword>
<feature type="domain" description="Major facilitator superfamily (MFS) profile" evidence="9">
    <location>
        <begin position="17"/>
        <end position="429"/>
    </location>
</feature>
<evidence type="ECO:0000256" key="7">
    <source>
        <dbReference type="SAM" id="MobiDB-lite"/>
    </source>
</evidence>
<dbReference type="PROSITE" id="PS50850">
    <property type="entry name" value="MFS"/>
    <property type="match status" value="1"/>
</dbReference>
<protein>
    <submittedName>
        <fullName evidence="10">MFS transporter</fullName>
    </submittedName>
</protein>
<gene>
    <name evidence="10" type="ORF">P4R38_01945</name>
</gene>
<organism evidence="10 11">
    <name type="scientific">Luteipulveratus flavus</name>
    <dbReference type="NCBI Taxonomy" id="3031728"/>
    <lineage>
        <taxon>Bacteria</taxon>
        <taxon>Bacillati</taxon>
        <taxon>Actinomycetota</taxon>
        <taxon>Actinomycetes</taxon>
        <taxon>Micrococcales</taxon>
        <taxon>Dermacoccaceae</taxon>
        <taxon>Luteipulveratus</taxon>
    </lineage>
</organism>
<evidence type="ECO:0000256" key="5">
    <source>
        <dbReference type="ARBA" id="ARBA00022989"/>
    </source>
</evidence>
<evidence type="ECO:0000256" key="1">
    <source>
        <dbReference type="ARBA" id="ARBA00004651"/>
    </source>
</evidence>
<proteinExistence type="predicted"/>